<reference evidence="3" key="1">
    <citation type="journal article" date="2021" name="Nat. Commun.">
        <title>Genomic analyses provide insights into spinach domestication and the genetic basis of agronomic traits.</title>
        <authorList>
            <person name="Cai X."/>
            <person name="Sun X."/>
            <person name="Xu C."/>
            <person name="Sun H."/>
            <person name="Wang X."/>
            <person name="Ge C."/>
            <person name="Zhang Z."/>
            <person name="Wang Q."/>
            <person name="Fei Z."/>
            <person name="Jiao C."/>
            <person name="Wang Q."/>
        </authorList>
    </citation>
    <scope>NUCLEOTIDE SEQUENCE [LARGE SCALE GENOMIC DNA]</scope>
    <source>
        <strain evidence="3">cv. Varoflay</strain>
    </source>
</reference>
<feature type="region of interest" description="Disordered" evidence="1">
    <location>
        <begin position="647"/>
        <end position="669"/>
    </location>
</feature>
<dbReference type="RefSeq" id="XP_021852859.2">
    <property type="nucleotide sequence ID" value="XM_021997167.2"/>
</dbReference>
<dbReference type="PROSITE" id="PS50812">
    <property type="entry name" value="PWWP"/>
    <property type="match status" value="1"/>
</dbReference>
<dbReference type="PANTHER" id="PTHR10688:SF3">
    <property type="entry name" value="PWWP DOMAIN-CONTAINING PROTEIN 6"/>
    <property type="match status" value="1"/>
</dbReference>
<feature type="region of interest" description="Disordered" evidence="1">
    <location>
        <begin position="452"/>
        <end position="554"/>
    </location>
</feature>
<dbReference type="Gene3D" id="2.30.30.140">
    <property type="match status" value="1"/>
</dbReference>
<dbReference type="AlphaFoldDB" id="A0A9R0IRD7"/>
<evidence type="ECO:0000313" key="3">
    <source>
        <dbReference type="Proteomes" id="UP000813463"/>
    </source>
</evidence>
<sequence length="944" mass="103914">MDNDGELVKTSKTLVGFDQSTIIIPPSSSVVEKESCSLDLTSSTVMGARNIKSQENGSGVLGVENGHDDGGVGGGGGGGFVGDGVDLSVAKDIRVDEIVGEESVADDSEIEKESKEIKFEEKGNGVLIERVCGRKGFGVKFQDGITSSGKKPFADISSSIAQRTRNRIIPEEIQDVDVVDENGDEVDEEEDNIFCAGDFVWGKVKSHPWWPGRIYDPSNASEFSLRYKHEGRLLVAYFGDRTFAWCDPSQLKSFEENFEEMSKQSSLKTFVHAVMEAENEFGRLVKLQMNCSCVRENQNSMPFVVNAGVKEGVRVSENGVVKFSAARFDSLTMLSDIRCWAVFDSVASNTLELTVLKSQLSAFNHAKFGYSLPVYCEPVGIEDPMSEQGLSREGSCRRGPDDGDWFIGPGDQTPGQNGLLTPQKRRKSKSITELLGTDTGDELEGNTVDRLEGETQLGKSVVESRKKRGKSSMHELNGDESFPEEDEQSGKQVRVSGRKKRKTVVENKSPATGNLAITRSSTRKKKEEELSMSTTSDEKASRDSENRDQVKKHRKMGMVPRKLSINGGSTIEEGYERISPRERKLSKYLSPPYTNLLQRQRSSLSKVSSEEGGLVFSDVANVGKRMAKTAGKIVGSPPLVKCMKKVKKSQKNDDPDYNTTSKQDLSSEANNGAEKSIGFLNCVLREIRSAALDPLYRRRDQTFDSVKGFLSSYRSSNYKNGSNCKLHKKELAGIRRRKRNSSGTMHGSNSDQKVGSNSDQKVPNLVDQQTPKLKRYKKSATKEEQKSESKPENKVLTEADQHTPKLKSSKKSVTEKEQKSDSKLKRPKKSAAKKEQNLESKTEHEVSCGPSSSSAEENVQNKKTTKSSETTGAPSESPQPESEPLAVIFIKQKLEAMTSMLGQSDGKMSEEIKSNLENDVKELLKKVKKMTATSTSTSTSPSSS</sequence>
<dbReference type="SMART" id="SM00293">
    <property type="entry name" value="PWWP"/>
    <property type="match status" value="1"/>
</dbReference>
<dbReference type="InterPro" id="IPR052657">
    <property type="entry name" value="PDP_family_Arabidopsis"/>
</dbReference>
<reference evidence="4" key="2">
    <citation type="submission" date="2025-08" db="UniProtKB">
        <authorList>
            <consortium name="RefSeq"/>
        </authorList>
    </citation>
    <scope>IDENTIFICATION</scope>
    <source>
        <tissue evidence="4">Leaf</tissue>
    </source>
</reference>
<feature type="region of interest" description="Disordered" evidence="1">
    <location>
        <begin position="386"/>
        <end position="428"/>
    </location>
</feature>
<feature type="domain" description="PWWP" evidence="2">
    <location>
        <begin position="196"/>
        <end position="257"/>
    </location>
</feature>
<feature type="compositionally biased region" description="Low complexity" evidence="1">
    <location>
        <begin position="874"/>
        <end position="884"/>
    </location>
</feature>
<dbReference type="InterPro" id="IPR000313">
    <property type="entry name" value="PWWP_dom"/>
</dbReference>
<proteinExistence type="predicted"/>
<evidence type="ECO:0000256" key="1">
    <source>
        <dbReference type="SAM" id="MobiDB-lite"/>
    </source>
</evidence>
<dbReference type="PANTHER" id="PTHR10688">
    <property type="entry name" value="PWWP DOMAIN-CONTAINING PROTEIN"/>
    <property type="match status" value="1"/>
</dbReference>
<evidence type="ECO:0000313" key="4">
    <source>
        <dbReference type="RefSeq" id="XP_021852859.2"/>
    </source>
</evidence>
<name>A0A9R0IRD7_SPIOL</name>
<feature type="compositionally biased region" description="Polar residues" evidence="1">
    <location>
        <begin position="657"/>
        <end position="669"/>
    </location>
</feature>
<feature type="compositionally biased region" description="Polar residues" evidence="1">
    <location>
        <begin position="849"/>
        <end position="873"/>
    </location>
</feature>
<dbReference type="CDD" id="cd05162">
    <property type="entry name" value="PWWP"/>
    <property type="match status" value="1"/>
</dbReference>
<protein>
    <submittedName>
        <fullName evidence="4">PWWP domain-containing protein 3</fullName>
    </submittedName>
</protein>
<feature type="region of interest" description="Disordered" evidence="1">
    <location>
        <begin position="720"/>
        <end position="887"/>
    </location>
</feature>
<feature type="compositionally biased region" description="Basic and acidic residues" evidence="1">
    <location>
        <begin position="536"/>
        <end position="549"/>
    </location>
</feature>
<dbReference type="Pfam" id="PF00855">
    <property type="entry name" value="PWWP"/>
    <property type="match status" value="1"/>
</dbReference>
<evidence type="ECO:0000259" key="2">
    <source>
        <dbReference type="PROSITE" id="PS50812"/>
    </source>
</evidence>
<keyword evidence="3" id="KW-1185">Reference proteome</keyword>
<feature type="compositionally biased region" description="Polar residues" evidence="1">
    <location>
        <begin position="741"/>
        <end position="771"/>
    </location>
</feature>
<accession>A0A9R0IRD7</accession>
<dbReference type="GeneID" id="110792365"/>
<dbReference type="SUPFAM" id="SSF63748">
    <property type="entry name" value="Tudor/PWWP/MBT"/>
    <property type="match status" value="1"/>
</dbReference>
<feature type="compositionally biased region" description="Polar residues" evidence="1">
    <location>
        <begin position="509"/>
        <end position="520"/>
    </location>
</feature>
<dbReference type="KEGG" id="soe:110792365"/>
<gene>
    <name evidence="4" type="primary">LOC110792365</name>
</gene>
<feature type="compositionally biased region" description="Basic and acidic residues" evidence="1">
    <location>
        <begin position="780"/>
        <end position="803"/>
    </location>
</feature>
<feature type="compositionally biased region" description="Basic and acidic residues" evidence="1">
    <location>
        <begin position="812"/>
        <end position="824"/>
    </location>
</feature>
<feature type="compositionally biased region" description="Basic and acidic residues" evidence="1">
    <location>
        <begin position="832"/>
        <end position="846"/>
    </location>
</feature>
<dbReference type="Proteomes" id="UP000813463">
    <property type="component" value="Chromosome 6"/>
</dbReference>
<organism evidence="3 4">
    <name type="scientific">Spinacia oleracea</name>
    <name type="common">Spinach</name>
    <dbReference type="NCBI Taxonomy" id="3562"/>
    <lineage>
        <taxon>Eukaryota</taxon>
        <taxon>Viridiplantae</taxon>
        <taxon>Streptophyta</taxon>
        <taxon>Embryophyta</taxon>
        <taxon>Tracheophyta</taxon>
        <taxon>Spermatophyta</taxon>
        <taxon>Magnoliopsida</taxon>
        <taxon>eudicotyledons</taxon>
        <taxon>Gunneridae</taxon>
        <taxon>Pentapetalae</taxon>
        <taxon>Caryophyllales</taxon>
        <taxon>Chenopodiaceae</taxon>
        <taxon>Chenopodioideae</taxon>
        <taxon>Anserineae</taxon>
        <taxon>Spinacia</taxon>
    </lineage>
</organism>